<sequence>MDRTYGSAVIHACPPGRAGVIARILLEDFRLTVDPVQGDELPDGDDRWVVRVGECYYASEWSVGTAEELANELVQAAPDATFTVHEDPAYEFLGEMFSYVPVMGIFNSDCDQFGEPHFSLSALLALDRESAEVRRRKLGVPWREAIAALPPCTVFEPSW</sequence>
<dbReference type="EMBL" id="JBHTCJ010000026">
    <property type="protein sequence ID" value="MFC7345048.1"/>
    <property type="molecule type" value="Genomic_DNA"/>
</dbReference>
<evidence type="ECO:0000313" key="2">
    <source>
        <dbReference type="Proteomes" id="UP001596504"/>
    </source>
</evidence>
<dbReference type="RefSeq" id="WP_380673421.1">
    <property type="nucleotide sequence ID" value="NZ_JBHTCJ010000026.1"/>
</dbReference>
<protein>
    <submittedName>
        <fullName evidence="1">DUF3145 family protein</fullName>
    </submittedName>
</protein>
<keyword evidence="2" id="KW-1185">Reference proteome</keyword>
<proteinExistence type="predicted"/>
<dbReference type="InterPro" id="IPR021491">
    <property type="entry name" value="DUF3145"/>
</dbReference>
<gene>
    <name evidence="1" type="ORF">ACFQRI_26855</name>
</gene>
<evidence type="ECO:0000313" key="1">
    <source>
        <dbReference type="EMBL" id="MFC7345048.1"/>
    </source>
</evidence>
<reference evidence="2" key="1">
    <citation type="journal article" date="2019" name="Int. J. Syst. Evol. Microbiol.">
        <title>The Global Catalogue of Microorganisms (GCM) 10K type strain sequencing project: providing services to taxonomists for standard genome sequencing and annotation.</title>
        <authorList>
            <consortium name="The Broad Institute Genomics Platform"/>
            <consortium name="The Broad Institute Genome Sequencing Center for Infectious Disease"/>
            <person name="Wu L."/>
            <person name="Ma J."/>
        </authorList>
    </citation>
    <scope>NUCLEOTIDE SEQUENCE [LARGE SCALE GENOMIC DNA]</scope>
    <source>
        <strain evidence="2">WLHS5</strain>
    </source>
</reference>
<dbReference type="Pfam" id="PF11343">
    <property type="entry name" value="DUF3145"/>
    <property type="match status" value="1"/>
</dbReference>
<accession>A0ABW2LR92</accession>
<comment type="caution">
    <text evidence="1">The sequence shown here is derived from an EMBL/GenBank/DDBJ whole genome shotgun (WGS) entry which is preliminary data.</text>
</comment>
<organism evidence="1 2">
    <name type="scientific">Saccharopolyspora griseoalba</name>
    <dbReference type="NCBI Taxonomy" id="1431848"/>
    <lineage>
        <taxon>Bacteria</taxon>
        <taxon>Bacillati</taxon>
        <taxon>Actinomycetota</taxon>
        <taxon>Actinomycetes</taxon>
        <taxon>Pseudonocardiales</taxon>
        <taxon>Pseudonocardiaceae</taxon>
        <taxon>Saccharopolyspora</taxon>
    </lineage>
</organism>
<dbReference type="Proteomes" id="UP001596504">
    <property type="component" value="Unassembled WGS sequence"/>
</dbReference>
<name>A0ABW2LR92_9PSEU</name>